<dbReference type="VEuPathDB" id="AmoebaDB:ACA1_366610"/>
<dbReference type="InterPro" id="IPR000119">
    <property type="entry name" value="Hist_DNA-bd"/>
</dbReference>
<dbReference type="SUPFAM" id="SSF47729">
    <property type="entry name" value="IHF-like DNA-binding proteins"/>
    <property type="match status" value="1"/>
</dbReference>
<organism evidence="2 3">
    <name type="scientific">Acanthamoeba castellanii (strain ATCC 30010 / Neff)</name>
    <dbReference type="NCBI Taxonomy" id="1257118"/>
    <lineage>
        <taxon>Eukaryota</taxon>
        <taxon>Amoebozoa</taxon>
        <taxon>Discosea</taxon>
        <taxon>Longamoebia</taxon>
        <taxon>Centramoebida</taxon>
        <taxon>Acanthamoebidae</taxon>
        <taxon>Acanthamoeba</taxon>
    </lineage>
</organism>
<comment type="similarity">
    <text evidence="1">Belongs to the bacterial histone-like protein family.</text>
</comment>
<dbReference type="EMBL" id="KB008073">
    <property type="protein sequence ID" value="ELR14049.1"/>
    <property type="molecule type" value="Genomic_DNA"/>
</dbReference>
<dbReference type="GO" id="GO:0003677">
    <property type="term" value="F:DNA binding"/>
    <property type="evidence" value="ECO:0007669"/>
    <property type="project" value="InterPro"/>
</dbReference>
<dbReference type="GO" id="GO:0030527">
    <property type="term" value="F:structural constituent of chromatin"/>
    <property type="evidence" value="ECO:0007669"/>
    <property type="project" value="InterPro"/>
</dbReference>
<dbReference type="Proteomes" id="UP000011083">
    <property type="component" value="Unassembled WGS sequence"/>
</dbReference>
<dbReference type="RefSeq" id="XP_004336062.1">
    <property type="nucleotide sequence ID" value="XM_004336014.1"/>
</dbReference>
<proteinExistence type="inferred from homology"/>
<dbReference type="Gene3D" id="4.10.520.10">
    <property type="entry name" value="IHF-like DNA-binding proteins"/>
    <property type="match status" value="1"/>
</dbReference>
<dbReference type="Pfam" id="PF00216">
    <property type="entry name" value="Bac_DNA_binding"/>
    <property type="match status" value="1"/>
</dbReference>
<dbReference type="GeneID" id="14914489"/>
<keyword evidence="3" id="KW-1185">Reference proteome</keyword>
<dbReference type="AlphaFoldDB" id="L8GMK2"/>
<dbReference type="InterPro" id="IPR010992">
    <property type="entry name" value="IHF-like_DNA-bd_dom_sf"/>
</dbReference>
<gene>
    <name evidence="2" type="ORF">ACA1_366610</name>
</gene>
<protein>
    <submittedName>
        <fullName evidence="2">DNAbinding protein HU superfamily protein</fullName>
    </submittedName>
</protein>
<evidence type="ECO:0000256" key="1">
    <source>
        <dbReference type="RuleBase" id="RU003939"/>
    </source>
</evidence>
<evidence type="ECO:0000313" key="2">
    <source>
        <dbReference type="EMBL" id="ELR14049.1"/>
    </source>
</evidence>
<reference evidence="2 3" key="1">
    <citation type="journal article" date="2013" name="Genome Biol.">
        <title>Genome of Acanthamoeba castellanii highlights extensive lateral gene transfer and early evolution of tyrosine kinase signaling.</title>
        <authorList>
            <person name="Clarke M."/>
            <person name="Lohan A.J."/>
            <person name="Liu B."/>
            <person name="Lagkouvardos I."/>
            <person name="Roy S."/>
            <person name="Zafar N."/>
            <person name="Bertelli C."/>
            <person name="Schilde C."/>
            <person name="Kianianmomeni A."/>
            <person name="Burglin T.R."/>
            <person name="Frech C."/>
            <person name="Turcotte B."/>
            <person name="Kopec K.O."/>
            <person name="Synnott J.M."/>
            <person name="Choo C."/>
            <person name="Paponov I."/>
            <person name="Finkler A."/>
            <person name="Soon Heng Tan C."/>
            <person name="Hutchins A.P."/>
            <person name="Weinmeier T."/>
            <person name="Rattei T."/>
            <person name="Chu J.S."/>
            <person name="Gimenez G."/>
            <person name="Irimia M."/>
            <person name="Rigden D.J."/>
            <person name="Fitzpatrick D.A."/>
            <person name="Lorenzo-Morales J."/>
            <person name="Bateman A."/>
            <person name="Chiu C.H."/>
            <person name="Tang P."/>
            <person name="Hegemann P."/>
            <person name="Fromm H."/>
            <person name="Raoult D."/>
            <person name="Greub G."/>
            <person name="Miranda-Saavedra D."/>
            <person name="Chen N."/>
            <person name="Nash P."/>
            <person name="Ginger M.L."/>
            <person name="Horn M."/>
            <person name="Schaap P."/>
            <person name="Caler L."/>
            <person name="Loftus B."/>
        </authorList>
    </citation>
    <scope>NUCLEOTIDE SEQUENCE [LARGE SCALE GENOMIC DNA]</scope>
    <source>
        <strain evidence="2 3">Neff</strain>
    </source>
</reference>
<accession>L8GMK2</accession>
<dbReference type="OrthoDB" id="10043592at2759"/>
<sequence>MSKGPLIEAVFKQHSLANKTGKTISKAAIGRIVDSVFEQVGKQIVGKGYFRYPGFGSFLIKDRSARTMYKALPRTKGQTMDRSEANKITVPARGVVGFKPAPPLKESVKDLKRVKRAKASKKEQEIV</sequence>
<dbReference type="SMART" id="SM00411">
    <property type="entry name" value="BHL"/>
    <property type="match status" value="1"/>
</dbReference>
<dbReference type="KEGG" id="acan:ACA1_366610"/>
<name>L8GMK2_ACACF</name>
<evidence type="ECO:0000313" key="3">
    <source>
        <dbReference type="Proteomes" id="UP000011083"/>
    </source>
</evidence>